<dbReference type="OrthoDB" id="9114625at2"/>
<evidence type="ECO:0000313" key="3">
    <source>
        <dbReference type="EMBL" id="BAN22710.1"/>
    </source>
</evidence>
<keyword evidence="2" id="KW-0472">Membrane</keyword>
<feature type="region of interest" description="Disordered" evidence="1">
    <location>
        <begin position="49"/>
        <end position="73"/>
    </location>
</feature>
<organism evidence="3 4">
    <name type="scientific">Caballeronia insecticola</name>
    <dbReference type="NCBI Taxonomy" id="758793"/>
    <lineage>
        <taxon>Bacteria</taxon>
        <taxon>Pseudomonadati</taxon>
        <taxon>Pseudomonadota</taxon>
        <taxon>Betaproteobacteria</taxon>
        <taxon>Burkholderiales</taxon>
        <taxon>Burkholderiaceae</taxon>
        <taxon>Caballeronia</taxon>
    </lineage>
</organism>
<reference evidence="3 4" key="1">
    <citation type="journal article" date="2013" name="Genome Announc.">
        <title>Complete Genome Sequence of Burkholderia sp. Strain RPE64, Bacterial Symbiont of the Bean Bug Riptortus pedestris.</title>
        <authorList>
            <person name="Shibata T.F."/>
            <person name="Maeda T."/>
            <person name="Nikoh N."/>
            <person name="Yamaguchi K."/>
            <person name="Oshima K."/>
            <person name="Hattori M."/>
            <person name="Nishiyama T."/>
            <person name="Hasebe M."/>
            <person name="Fukatsu T."/>
            <person name="Kikuchi Y."/>
            <person name="Shigenobu S."/>
        </authorList>
    </citation>
    <scope>NUCLEOTIDE SEQUENCE [LARGE SCALE GENOMIC DNA]</scope>
</reference>
<protein>
    <submittedName>
        <fullName evidence="3">Putative signal peptide transmembrane protein</fullName>
    </submittedName>
</protein>
<dbReference type="EMBL" id="AP013058">
    <property type="protein sequence ID" value="BAN22710.1"/>
    <property type="molecule type" value="Genomic_DNA"/>
</dbReference>
<dbReference type="PATRIC" id="fig|758793.3.peg.959"/>
<evidence type="ECO:0000313" key="4">
    <source>
        <dbReference type="Proteomes" id="UP000013966"/>
    </source>
</evidence>
<dbReference type="Proteomes" id="UP000013966">
    <property type="component" value="Chromosome 1"/>
</dbReference>
<sequence>MIDDSRDPRRPHGNPKKNPTRAVSVFIVVVVLLVIGTVLFNAIREKREFDQENAQPSAASDVRPAVPAIGASH</sequence>
<evidence type="ECO:0000256" key="1">
    <source>
        <dbReference type="SAM" id="MobiDB-lite"/>
    </source>
</evidence>
<keyword evidence="4" id="KW-1185">Reference proteome</keyword>
<dbReference type="AlphaFoldDB" id="R4WPA4"/>
<dbReference type="RefSeq" id="WP_016344868.1">
    <property type="nucleotide sequence ID" value="NC_021287.1"/>
</dbReference>
<dbReference type="KEGG" id="buo:BRPE64_ACDS09560"/>
<dbReference type="HOGENOM" id="CLU_191276_0_0_4"/>
<reference evidence="3 4" key="2">
    <citation type="journal article" date="2018" name="Int. J. Syst. Evol. Microbiol.">
        <title>Burkholderia insecticola sp. nov., a gut symbiotic bacterium of the bean bug Riptortus pedestris.</title>
        <authorList>
            <person name="Takeshita K."/>
            <person name="Tamaki H."/>
            <person name="Ohbayashi T."/>
            <person name="Meng X.-Y."/>
            <person name="Sone T."/>
            <person name="Mitani Y."/>
            <person name="Peeters C."/>
            <person name="Kikuchi Y."/>
            <person name="Vandamme P."/>
        </authorList>
    </citation>
    <scope>NUCLEOTIDE SEQUENCE [LARGE SCALE GENOMIC DNA]</scope>
    <source>
        <strain evidence="3">RPE64</strain>
    </source>
</reference>
<keyword evidence="2" id="KW-1133">Transmembrane helix</keyword>
<keyword evidence="2 3" id="KW-0812">Transmembrane</keyword>
<proteinExistence type="predicted"/>
<gene>
    <name evidence="3" type="ORF">BRPE64_ACDS09560</name>
</gene>
<accession>R4WPA4</accession>
<evidence type="ECO:0000256" key="2">
    <source>
        <dbReference type="SAM" id="Phobius"/>
    </source>
</evidence>
<name>R4WPA4_9BURK</name>
<feature type="transmembrane region" description="Helical" evidence="2">
    <location>
        <begin position="20"/>
        <end position="43"/>
    </location>
</feature>